<evidence type="ECO:0000313" key="3">
    <source>
        <dbReference type="Proteomes" id="UP000272908"/>
    </source>
</evidence>
<dbReference type="PANTHER" id="PTHR36121">
    <property type="entry name" value="PROTEIN SXY"/>
    <property type="match status" value="1"/>
</dbReference>
<keyword evidence="3" id="KW-1185">Reference proteome</keyword>
<dbReference type="Proteomes" id="UP000272908">
    <property type="component" value="Unassembled WGS sequence"/>
</dbReference>
<evidence type="ECO:0000259" key="1">
    <source>
        <dbReference type="Pfam" id="PF04994"/>
    </source>
</evidence>
<dbReference type="AlphaFoldDB" id="A0A3B0MMM2"/>
<dbReference type="Pfam" id="PF04994">
    <property type="entry name" value="TfoX_C"/>
    <property type="match status" value="1"/>
</dbReference>
<gene>
    <name evidence="2" type="ORF">ROE7235_00649</name>
</gene>
<dbReference type="EMBL" id="UIHC01000004">
    <property type="protein sequence ID" value="SUZ30919.1"/>
    <property type="molecule type" value="Genomic_DNA"/>
</dbReference>
<name>A0A3B0MMM2_9RHOB</name>
<dbReference type="OrthoDB" id="7861542at2"/>
<sequence length="112" mass="11891">MTEPISSIRNLGPAMEAAFARAGVHSAEALRSLGTDAAYAKLLASGARPHFIAYYALEMALQGRPWNDCKGAEKDALRVRFAALKAGRSGNPDGLEAVLNRIGVIPSTRVQP</sequence>
<dbReference type="RefSeq" id="WP_121093215.1">
    <property type="nucleotide sequence ID" value="NZ_UIHC01000004.1"/>
</dbReference>
<protein>
    <recommendedName>
        <fullName evidence="1">TfoX C-terminal domain-containing protein</fullName>
    </recommendedName>
</protein>
<feature type="domain" description="TfoX C-terminal" evidence="1">
    <location>
        <begin position="2"/>
        <end position="79"/>
    </location>
</feature>
<dbReference type="InterPro" id="IPR047525">
    <property type="entry name" value="TfoX-like"/>
</dbReference>
<dbReference type="PANTHER" id="PTHR36121:SF1">
    <property type="entry name" value="PROTEIN SXY"/>
    <property type="match status" value="1"/>
</dbReference>
<proteinExistence type="predicted"/>
<dbReference type="Gene3D" id="1.10.150.20">
    <property type="entry name" value="5' to 3' exonuclease, C-terminal subdomain"/>
    <property type="match status" value="1"/>
</dbReference>
<accession>A0A3B0MMM2</accession>
<dbReference type="InterPro" id="IPR007077">
    <property type="entry name" value="TfoX_C"/>
</dbReference>
<reference evidence="3" key="1">
    <citation type="submission" date="2018-08" db="EMBL/GenBank/DDBJ databases">
        <authorList>
            <person name="Rodrigo-Torres L."/>
            <person name="Arahal R. D."/>
            <person name="Lucena T."/>
        </authorList>
    </citation>
    <scope>NUCLEOTIDE SEQUENCE [LARGE SCALE GENOMIC DNA]</scope>
    <source>
        <strain evidence="3">CECT 7235</strain>
    </source>
</reference>
<organism evidence="2 3">
    <name type="scientific">Roseinatronobacter ekhonensis</name>
    <dbReference type="NCBI Taxonomy" id="254356"/>
    <lineage>
        <taxon>Bacteria</taxon>
        <taxon>Pseudomonadati</taxon>
        <taxon>Pseudomonadota</taxon>
        <taxon>Alphaproteobacteria</taxon>
        <taxon>Rhodobacterales</taxon>
        <taxon>Paracoccaceae</taxon>
        <taxon>Roseinatronobacter</taxon>
    </lineage>
</organism>
<evidence type="ECO:0000313" key="2">
    <source>
        <dbReference type="EMBL" id="SUZ30919.1"/>
    </source>
</evidence>